<comment type="caution">
    <text evidence="1">The sequence shown here is derived from an EMBL/GenBank/DDBJ whole genome shotgun (WGS) entry which is preliminary data.</text>
</comment>
<organism evidence="1">
    <name type="scientific">marine sediment metagenome</name>
    <dbReference type="NCBI Taxonomy" id="412755"/>
    <lineage>
        <taxon>unclassified sequences</taxon>
        <taxon>metagenomes</taxon>
        <taxon>ecological metagenomes</taxon>
    </lineage>
</organism>
<sequence>MKLKAKAGDVGFAHGTGWLQKAIRYVEKDPWERRPAWANHSLLFTRPGVIGPSTLMGPPQAWAVEALWHVEHNPW</sequence>
<proteinExistence type="predicted"/>
<dbReference type="AlphaFoldDB" id="A0A0F9DTK7"/>
<protein>
    <submittedName>
        <fullName evidence="1">Uncharacterized protein</fullName>
    </submittedName>
</protein>
<name>A0A0F9DTK7_9ZZZZ</name>
<evidence type="ECO:0000313" key="1">
    <source>
        <dbReference type="EMBL" id="KKL65069.1"/>
    </source>
</evidence>
<accession>A0A0F9DTK7</accession>
<reference evidence="1" key="1">
    <citation type="journal article" date="2015" name="Nature">
        <title>Complex archaea that bridge the gap between prokaryotes and eukaryotes.</title>
        <authorList>
            <person name="Spang A."/>
            <person name="Saw J.H."/>
            <person name="Jorgensen S.L."/>
            <person name="Zaremba-Niedzwiedzka K."/>
            <person name="Martijn J."/>
            <person name="Lind A.E."/>
            <person name="van Eijk R."/>
            <person name="Schleper C."/>
            <person name="Guy L."/>
            <person name="Ettema T.J."/>
        </authorList>
    </citation>
    <scope>NUCLEOTIDE SEQUENCE</scope>
</reference>
<gene>
    <name evidence="1" type="ORF">LCGC14_2158610</name>
</gene>
<dbReference type="EMBL" id="LAZR01027648">
    <property type="protein sequence ID" value="KKL65069.1"/>
    <property type="molecule type" value="Genomic_DNA"/>
</dbReference>
<feature type="non-terminal residue" evidence="1">
    <location>
        <position position="75"/>
    </location>
</feature>